<organism evidence="2 3">
    <name type="scientific">Chryseobacterium shandongense</name>
    <dbReference type="NCBI Taxonomy" id="1493872"/>
    <lineage>
        <taxon>Bacteria</taxon>
        <taxon>Pseudomonadati</taxon>
        <taxon>Bacteroidota</taxon>
        <taxon>Flavobacteriia</taxon>
        <taxon>Flavobacteriales</taxon>
        <taxon>Weeksellaceae</taxon>
        <taxon>Chryseobacterium group</taxon>
        <taxon>Chryseobacterium</taxon>
    </lineage>
</organism>
<sequence length="329" mass="37548">MEPNSNKKNNTMTKNKTDLRECYHSGVKPEIAYEYEFYINEQPHRTKKQIITGLDLHELAQTNSTTHFISMKTRANKTLIGPQVQINLTECGIERFTILPFEQQALDIHECYCAGSTPYITYKYIIKINGDKYEVNQEKITGLEILNIVGKAPDNHRVKMFSKGGKVLIGLQEVVDLTACGVERFVIEPLDCTEGFIRTDLPLQLIKEDLSFLEKFRVVNSISNGSSDWLVLRSCTLPDGYNVQNADVAFMIPKQYPAAALDMFYFYPPLSRADGLPIGALTLQAIEGKDYQRWSRHRTGDNIWDPETDSVGSHYDLMINCLKSEFKKR</sequence>
<name>A0AAD1DLI2_9FLAO</name>
<evidence type="ECO:0000259" key="1">
    <source>
        <dbReference type="Pfam" id="PF14452"/>
    </source>
</evidence>
<accession>A0AAD1DLI2</accession>
<dbReference type="RefSeq" id="WP_123854706.1">
    <property type="nucleotide sequence ID" value="NZ_CP033915.1"/>
</dbReference>
<gene>
    <name evidence="2" type="ORF">EG349_12515</name>
</gene>
<proteinExistence type="predicted"/>
<evidence type="ECO:0000313" key="2">
    <source>
        <dbReference type="EMBL" id="AZA87557.1"/>
    </source>
</evidence>
<dbReference type="AlphaFoldDB" id="A0AAD1DLI2"/>
<dbReference type="InterPro" id="IPR027802">
    <property type="entry name" value="Multi-ubiquitin_dom"/>
</dbReference>
<dbReference type="Pfam" id="PF14452">
    <property type="entry name" value="Multi_ubiq"/>
    <property type="match status" value="1"/>
</dbReference>
<dbReference type="InterPro" id="IPR025701">
    <property type="entry name" value="UBQ-conjugat_E2_E"/>
</dbReference>
<dbReference type="EMBL" id="CP033915">
    <property type="protein sequence ID" value="AZA87557.1"/>
    <property type="molecule type" value="Genomic_DNA"/>
</dbReference>
<dbReference type="Pfam" id="PF14462">
    <property type="entry name" value="Prok-E2_E"/>
    <property type="match status" value="1"/>
</dbReference>
<feature type="domain" description="Multi-ubiquitin" evidence="1">
    <location>
        <begin position="126"/>
        <end position="188"/>
    </location>
</feature>
<dbReference type="Proteomes" id="UP000274073">
    <property type="component" value="Chromosome"/>
</dbReference>
<protein>
    <recommendedName>
        <fullName evidence="1">Multi-ubiquitin domain-containing protein</fullName>
    </recommendedName>
</protein>
<evidence type="ECO:0000313" key="3">
    <source>
        <dbReference type="Proteomes" id="UP000274073"/>
    </source>
</evidence>
<reference evidence="2 3" key="1">
    <citation type="submission" date="2018-11" db="EMBL/GenBank/DDBJ databases">
        <title>Proposal to divide the Flavobacteriaceae and reorganize its genera based on Amino Acid Identity values calculated from whole genome sequences.</title>
        <authorList>
            <person name="Nicholson A.C."/>
            <person name="Gulvik C.A."/>
            <person name="Whitney A.M."/>
            <person name="Humrighouse B.W."/>
            <person name="Bell M."/>
            <person name="Holmes B."/>
            <person name="Steigerwalt A.G."/>
            <person name="Villarma A."/>
            <person name="Sheth M."/>
            <person name="Batra D."/>
            <person name="Pryor J."/>
            <person name="Bernardet J.-F."/>
            <person name="Hugo C."/>
            <person name="Kampfer P."/>
            <person name="Newman J."/>
            <person name="McQuiston J.R."/>
        </authorList>
    </citation>
    <scope>NUCLEOTIDE SEQUENCE [LARGE SCALE GENOMIC DNA]</scope>
    <source>
        <strain evidence="2 3">G0207</strain>
    </source>
</reference>